<sequence>MAQKIIQGSETLGRQIKSRRNELGLTIEEAAARANVGTKTWCRYEAGESIRWDKGKGICRALNWYAFPEQQEEEQEGLSIQEYKDHEAWSVFLEEGFGERAALSFAVGSDILLDHISEDMEELVSMSSGTHIGQLSTSWLYGTLPEQFLTYYDFEFLYHLKCTLYELRRRAKGGDSMTAHSVLEELVLYLCSQEGDVFIELCSGNAEFEEGEESSGEDWVFDLFDDMDLITFLYSDLYLEEDHPYHFSHWSQQQFYMNPEA</sequence>
<dbReference type="Pfam" id="PF13560">
    <property type="entry name" value="HTH_31"/>
    <property type="match status" value="1"/>
</dbReference>
<dbReference type="AlphaFoldDB" id="A0A9D1AEA9"/>
<comment type="caution">
    <text evidence="1">The sequence shown here is derived from an EMBL/GenBank/DDBJ whole genome shotgun (WGS) entry which is preliminary data.</text>
</comment>
<dbReference type="InterPro" id="IPR010982">
    <property type="entry name" value="Lambda_DNA-bd_dom_sf"/>
</dbReference>
<dbReference type="CDD" id="cd00093">
    <property type="entry name" value="HTH_XRE"/>
    <property type="match status" value="1"/>
</dbReference>
<name>A0A9D1AEA9_9FIRM</name>
<evidence type="ECO:0000313" key="2">
    <source>
        <dbReference type="Proteomes" id="UP000886757"/>
    </source>
</evidence>
<dbReference type="SUPFAM" id="SSF47413">
    <property type="entry name" value="lambda repressor-like DNA-binding domains"/>
    <property type="match status" value="1"/>
</dbReference>
<dbReference type="GO" id="GO:0003677">
    <property type="term" value="F:DNA binding"/>
    <property type="evidence" value="ECO:0007669"/>
    <property type="project" value="InterPro"/>
</dbReference>
<gene>
    <name evidence="1" type="ORF">IAB31_13365</name>
</gene>
<dbReference type="InterPro" id="IPR001387">
    <property type="entry name" value="Cro/C1-type_HTH"/>
</dbReference>
<accession>A0A9D1AEA9</accession>
<dbReference type="Gene3D" id="1.10.260.40">
    <property type="entry name" value="lambda repressor-like DNA-binding domains"/>
    <property type="match status" value="1"/>
</dbReference>
<protein>
    <submittedName>
        <fullName evidence="1">Helix-turn-helix domain-containing protein</fullName>
    </submittedName>
</protein>
<dbReference type="EMBL" id="DVGK01000159">
    <property type="protein sequence ID" value="HIR14898.1"/>
    <property type="molecule type" value="Genomic_DNA"/>
</dbReference>
<proteinExistence type="predicted"/>
<evidence type="ECO:0000313" key="1">
    <source>
        <dbReference type="EMBL" id="HIR14898.1"/>
    </source>
</evidence>
<reference evidence="1" key="1">
    <citation type="submission" date="2020-10" db="EMBL/GenBank/DDBJ databases">
        <authorList>
            <person name="Gilroy R."/>
        </authorList>
    </citation>
    <scope>NUCLEOTIDE SEQUENCE</scope>
    <source>
        <strain evidence="1">ChiSjej4B22-8148</strain>
    </source>
</reference>
<dbReference type="Proteomes" id="UP000886757">
    <property type="component" value="Unassembled WGS sequence"/>
</dbReference>
<organism evidence="1 2">
    <name type="scientific">Candidatus Choladousia intestinavium</name>
    <dbReference type="NCBI Taxonomy" id="2840727"/>
    <lineage>
        <taxon>Bacteria</taxon>
        <taxon>Bacillati</taxon>
        <taxon>Bacillota</taxon>
        <taxon>Clostridia</taxon>
        <taxon>Lachnospirales</taxon>
        <taxon>Lachnospiraceae</taxon>
        <taxon>Lachnospiraceae incertae sedis</taxon>
        <taxon>Candidatus Choladousia</taxon>
    </lineage>
</organism>
<reference evidence="1" key="2">
    <citation type="journal article" date="2021" name="PeerJ">
        <title>Extensive microbial diversity within the chicken gut microbiome revealed by metagenomics and culture.</title>
        <authorList>
            <person name="Gilroy R."/>
            <person name="Ravi A."/>
            <person name="Getino M."/>
            <person name="Pursley I."/>
            <person name="Horton D.L."/>
            <person name="Alikhan N.F."/>
            <person name="Baker D."/>
            <person name="Gharbi K."/>
            <person name="Hall N."/>
            <person name="Watson M."/>
            <person name="Adriaenssens E.M."/>
            <person name="Foster-Nyarko E."/>
            <person name="Jarju S."/>
            <person name="Secka A."/>
            <person name="Antonio M."/>
            <person name="Oren A."/>
            <person name="Chaudhuri R.R."/>
            <person name="La Ragione R."/>
            <person name="Hildebrand F."/>
            <person name="Pallen M.J."/>
        </authorList>
    </citation>
    <scope>NUCLEOTIDE SEQUENCE</scope>
    <source>
        <strain evidence="1">ChiSjej4B22-8148</strain>
    </source>
</reference>